<evidence type="ECO:0000313" key="3">
    <source>
        <dbReference type="EMBL" id="RKU47575.1"/>
    </source>
</evidence>
<organism evidence="3 4">
    <name type="scientific">Coniochaeta pulveracea</name>
    <dbReference type="NCBI Taxonomy" id="177199"/>
    <lineage>
        <taxon>Eukaryota</taxon>
        <taxon>Fungi</taxon>
        <taxon>Dikarya</taxon>
        <taxon>Ascomycota</taxon>
        <taxon>Pezizomycotina</taxon>
        <taxon>Sordariomycetes</taxon>
        <taxon>Sordariomycetidae</taxon>
        <taxon>Coniochaetales</taxon>
        <taxon>Coniochaetaceae</taxon>
        <taxon>Coniochaeta</taxon>
    </lineage>
</organism>
<feature type="compositionally biased region" description="Low complexity" evidence="2">
    <location>
        <begin position="220"/>
        <end position="238"/>
    </location>
</feature>
<keyword evidence="1" id="KW-0175">Coiled coil</keyword>
<keyword evidence="4" id="KW-1185">Reference proteome</keyword>
<dbReference type="Proteomes" id="UP000275385">
    <property type="component" value="Unassembled WGS sequence"/>
</dbReference>
<evidence type="ECO:0000313" key="4">
    <source>
        <dbReference type="Proteomes" id="UP000275385"/>
    </source>
</evidence>
<gene>
    <name evidence="3" type="ORF">DL546_007317</name>
</gene>
<accession>A0A420YIA0</accession>
<reference evidence="3 4" key="1">
    <citation type="submission" date="2018-08" db="EMBL/GenBank/DDBJ databases">
        <title>Draft genome of the lignicolous fungus Coniochaeta pulveracea.</title>
        <authorList>
            <person name="Borstlap C.J."/>
            <person name="De Witt R.N."/>
            <person name="Botha A."/>
            <person name="Volschenk H."/>
        </authorList>
    </citation>
    <scope>NUCLEOTIDE SEQUENCE [LARGE SCALE GENOMIC DNA]</scope>
    <source>
        <strain evidence="3 4">CAB683</strain>
    </source>
</reference>
<feature type="compositionally biased region" description="Polar residues" evidence="2">
    <location>
        <begin position="294"/>
        <end position="313"/>
    </location>
</feature>
<feature type="region of interest" description="Disordered" evidence="2">
    <location>
        <begin position="168"/>
        <end position="274"/>
    </location>
</feature>
<evidence type="ECO:0000256" key="2">
    <source>
        <dbReference type="SAM" id="MobiDB-lite"/>
    </source>
</evidence>
<feature type="compositionally biased region" description="Polar residues" evidence="2">
    <location>
        <begin position="252"/>
        <end position="261"/>
    </location>
</feature>
<sequence length="516" mass="56852">MPNISAARPRPASRALVSTYDVDGFIFTEKLSIAEKAWILRRQPYHQPTDSDKTVVHKNMIMLMRILTHYMPFRTHTNFSTILSQDFGGNQTTICHCISRLINGRKAFSARAGARLSPITESQTSLLLCQVVDDYLKNWTASAGTIFSESMARNLRQSWAQMMRTDPEGLLFRGPPEMNSIPAGGKTGVSHDQSSRISSPVSHPGSHTSHQGYTRGRLKSAGSSSSQESRSRSQGQSSKDTPYRERSPIRQVRSSGSTINSPILIPASRPISPRRIDTMEEIPLNPVSIPRRSAQASLSSTSRGVQPGSSSVLETPKPLIHPIVPIPNTQESIFEAPFRSSHLPPLLPDTPGPHIRQPSSAVPGVNSATGSRFSMLWEELQADMTTQVENSVAAQAGRAVAEQNATLMAGIASLRQDINTIRDNRNDDAGPGIQMLKDEYMAKLESLQAKIAEVDGARKASEELYQQQSKDHQREIRSLKQQVETLLDSNRDLTKKMEKMESVFQAMAQLYGGIGQ</sequence>
<proteinExistence type="predicted"/>
<evidence type="ECO:0000256" key="1">
    <source>
        <dbReference type="SAM" id="Coils"/>
    </source>
</evidence>
<feature type="region of interest" description="Disordered" evidence="2">
    <location>
        <begin position="293"/>
        <end position="316"/>
    </location>
</feature>
<name>A0A420YIA0_9PEZI</name>
<protein>
    <submittedName>
        <fullName evidence="3">Uncharacterized protein</fullName>
    </submittedName>
</protein>
<dbReference type="AlphaFoldDB" id="A0A420YIA0"/>
<feature type="coiled-coil region" evidence="1">
    <location>
        <begin position="437"/>
        <end position="503"/>
    </location>
</feature>
<comment type="caution">
    <text evidence="3">The sequence shown here is derived from an EMBL/GenBank/DDBJ whole genome shotgun (WGS) entry which is preliminary data.</text>
</comment>
<dbReference type="EMBL" id="QVQW01000008">
    <property type="protein sequence ID" value="RKU47575.1"/>
    <property type="molecule type" value="Genomic_DNA"/>
</dbReference>
<feature type="compositionally biased region" description="Polar residues" evidence="2">
    <location>
        <begin position="190"/>
        <end position="212"/>
    </location>
</feature>